<evidence type="ECO:0000313" key="2">
    <source>
        <dbReference type="Proteomes" id="UP000828048"/>
    </source>
</evidence>
<dbReference type="Proteomes" id="UP000828048">
    <property type="component" value="Chromosome 4"/>
</dbReference>
<name>A0ACB7Z4Q2_9ERIC</name>
<comment type="caution">
    <text evidence="1">The sequence shown here is derived from an EMBL/GenBank/DDBJ whole genome shotgun (WGS) entry which is preliminary data.</text>
</comment>
<keyword evidence="2" id="KW-1185">Reference proteome</keyword>
<proteinExistence type="predicted"/>
<organism evidence="1 2">
    <name type="scientific">Vaccinium darrowii</name>
    <dbReference type="NCBI Taxonomy" id="229202"/>
    <lineage>
        <taxon>Eukaryota</taxon>
        <taxon>Viridiplantae</taxon>
        <taxon>Streptophyta</taxon>
        <taxon>Embryophyta</taxon>
        <taxon>Tracheophyta</taxon>
        <taxon>Spermatophyta</taxon>
        <taxon>Magnoliopsida</taxon>
        <taxon>eudicotyledons</taxon>
        <taxon>Gunneridae</taxon>
        <taxon>Pentapetalae</taxon>
        <taxon>asterids</taxon>
        <taxon>Ericales</taxon>
        <taxon>Ericaceae</taxon>
        <taxon>Vaccinioideae</taxon>
        <taxon>Vaccinieae</taxon>
        <taxon>Vaccinium</taxon>
    </lineage>
</organism>
<gene>
    <name evidence="1" type="ORF">Vadar_018369</name>
</gene>
<dbReference type="EMBL" id="CM037154">
    <property type="protein sequence ID" value="KAH7860816.1"/>
    <property type="molecule type" value="Genomic_DNA"/>
</dbReference>
<accession>A0ACB7Z4Q2</accession>
<reference evidence="1 2" key="1">
    <citation type="journal article" date="2021" name="Hortic Res">
        <title>High-quality reference genome and annotation aids understanding of berry development for evergreen blueberry (Vaccinium darrowii).</title>
        <authorList>
            <person name="Yu J."/>
            <person name="Hulse-Kemp A.M."/>
            <person name="Babiker E."/>
            <person name="Staton M."/>
        </authorList>
    </citation>
    <scope>NUCLEOTIDE SEQUENCE [LARGE SCALE GENOMIC DNA]</scope>
    <source>
        <strain evidence="2">cv. NJ 8807/NJ 8810</strain>
        <tissue evidence="1">Young leaf</tissue>
    </source>
</reference>
<sequence>MEFVLSFPHPSYAGLIFSPKIKLFQPVQRFTLLAKINEFQANERRSANYHPSVRDPKFIESLTTSYSYEFHGTKLDNLKQEARRLLKTTRDPSVLLKIIDSIQRLGVAYHFEEEIKDSLIGLVHFDSSDNLSSTALQFRLLRDNGYPIGSEVFDKFKNRDGNFKEGLTKDAEGLLSLFEASHYGMQCETDLEAAKDFCVEHLKSWIGKMKTKLAQQVQQSLECPIRWRMPRLEARNFIDLYKWDSAKHPFLLELAKLDYNLVQSVHQREVQELAKWWMNLGLTKKLGFSRDRLMENYLWAMGIIFEPEFSNCRIGLTKFVCILSAIDDMYDIYGSLDELECFTDAVNRWNIEATDDLPEYMKICYLAMFNFGNEIAYDVLRDHGLNVVSYIKEQWGNLCGSYLVEARWFYGGFIPTLDEYLKNAFKSVGGPPAIAHALLLLGSPLTKTSLDSFKASSDLIYWSSLITRLSDDLGTSKDEIMRGDVAKSIQCYMNNQNVTEEQARDHIKGLMNYSWRKLNETIAQESHPKSMVSMSLNMARTAHCIYQHGDGIGIEPLFRVAMADPVSAAADFNAPFNSHRGGGGPPRLNPHQRLRSFRSAGVRIERERAHVKEAKRRMFIYAAELLKKHTIPVINEVDITYVQRLWLDCSWRGHVIYPVQPADFLIGGQAILTMEEVKSIMDQGNILPLTTGNGQQFDRDDLIGVHRELVIYGHWVTDLDHHLANLRNLEREYCLAGVSLLNETCLPVVNGEDVSAVSMLRNAFGCAAVAVYPHDRVDFAAEYPGALPRDEVRALAELRGFQIQQE</sequence>
<protein>
    <submittedName>
        <fullName evidence="1">Uncharacterized protein</fullName>
    </submittedName>
</protein>
<evidence type="ECO:0000313" key="1">
    <source>
        <dbReference type="EMBL" id="KAH7860816.1"/>
    </source>
</evidence>